<evidence type="ECO:0000313" key="10">
    <source>
        <dbReference type="Proteomes" id="UP000031980"/>
    </source>
</evidence>
<dbReference type="PROSITE" id="PS50234">
    <property type="entry name" value="VWFA"/>
    <property type="match status" value="1"/>
</dbReference>
<dbReference type="InterPro" id="IPR024163">
    <property type="entry name" value="Aerotolerance_reg_N"/>
</dbReference>
<keyword evidence="2 5" id="KW-0812">Transmembrane</keyword>
<accession>A0A0C3RIQ3</accession>
<dbReference type="OrthoDB" id="6206554at2"/>
<evidence type="ECO:0000313" key="7">
    <source>
        <dbReference type="EMBL" id="KIO42665.1"/>
    </source>
</evidence>
<dbReference type="CDD" id="cd01467">
    <property type="entry name" value="vWA_BatA_type"/>
    <property type="match status" value="1"/>
</dbReference>
<sequence>MFGYEFASPGYFWILLVLIPMIIWYVLKEKSSHADLQFSSIRIFKMMKRGNRIWARHLLFVARVLAIVFLVFALARPQSSNSWQTYNSEGIDIMLALDISGSMLARDFTPDRLEAAKEVATKFILERPQDRIGLVVFAGESFTQSPLTTDQAVLVNVMKDIHSGMIEDGTAIGLGLANAVNRLKDSPSKSKVIILLTDGVNNRGAIAPMTAAELANTFGIRVYTIGVGSLGEAPYPVQTPFGVQLQRMPVEIDEDVLTQIANMTGGKYFRATDNAKLAQIYQEIDQLEKSKIEVKHFSKKNEQYFYFALIGALLLILESVCRYTLLRKIP</sequence>
<evidence type="ECO:0000313" key="8">
    <source>
        <dbReference type="EMBL" id="KIO47381.1"/>
    </source>
</evidence>
<feature type="transmembrane region" description="Helical" evidence="5">
    <location>
        <begin position="53"/>
        <end position="75"/>
    </location>
</feature>
<dbReference type="Proteomes" id="UP000031937">
    <property type="component" value="Unassembled WGS sequence"/>
</dbReference>
<dbReference type="Pfam" id="PF00092">
    <property type="entry name" value="VWA"/>
    <property type="match status" value="1"/>
</dbReference>
<keyword evidence="3 5" id="KW-1133">Transmembrane helix</keyword>
<dbReference type="Gene3D" id="3.40.50.410">
    <property type="entry name" value="von Willebrand factor, type A domain"/>
    <property type="match status" value="1"/>
</dbReference>
<reference evidence="8 10" key="1">
    <citation type="submission" date="2014-07" db="EMBL/GenBank/DDBJ databases">
        <title>Porphyromonadaceae bacterium OUH 308042 = ATCC BAA-2681 = DSM 28342 draft genome.</title>
        <authorList>
            <person name="Sydenham T.V."/>
            <person name="Hasman H."/>
            <person name="Justensen U.S."/>
        </authorList>
    </citation>
    <scope>NUCLEOTIDE SEQUENCE [LARGE SCALE GENOMIC DNA]</scope>
    <source>
        <strain evidence="8 10">OUH 308042</strain>
    </source>
</reference>
<dbReference type="InterPro" id="IPR033881">
    <property type="entry name" value="vWA_BatA_type"/>
</dbReference>
<keyword evidence="4 5" id="KW-0472">Membrane</keyword>
<dbReference type="PANTHER" id="PTHR22550">
    <property type="entry name" value="SPORE GERMINATION PROTEIN"/>
    <property type="match status" value="1"/>
</dbReference>
<organism evidence="8 10">
    <name type="scientific">Sanguibacteroides justesenii</name>
    <dbReference type="NCBI Taxonomy" id="1547597"/>
    <lineage>
        <taxon>Bacteria</taxon>
        <taxon>Pseudomonadati</taxon>
        <taxon>Bacteroidota</taxon>
        <taxon>Bacteroidia</taxon>
        <taxon>Bacteroidales</taxon>
        <taxon>Porphyromonadaceae</taxon>
        <taxon>Sanguibacteroides</taxon>
    </lineage>
</organism>
<dbReference type="SUPFAM" id="SSF53300">
    <property type="entry name" value="vWA-like"/>
    <property type="match status" value="1"/>
</dbReference>
<dbReference type="AlphaFoldDB" id="A0A0C3RIQ3"/>
<dbReference type="SMART" id="SM00327">
    <property type="entry name" value="VWA"/>
    <property type="match status" value="1"/>
</dbReference>
<keyword evidence="10" id="KW-1185">Reference proteome</keyword>
<evidence type="ECO:0000256" key="2">
    <source>
        <dbReference type="ARBA" id="ARBA00022692"/>
    </source>
</evidence>
<feature type="transmembrane region" description="Helical" evidence="5">
    <location>
        <begin position="6"/>
        <end position="27"/>
    </location>
</feature>
<protein>
    <submittedName>
        <fullName evidence="8">Aerotolerance regulator BatA</fullName>
    </submittedName>
</protein>
<dbReference type="InterPro" id="IPR011933">
    <property type="entry name" value="Double_TM_dom"/>
</dbReference>
<dbReference type="EMBL" id="JPIT01000038">
    <property type="protein sequence ID" value="KIO42665.1"/>
    <property type="molecule type" value="Genomic_DNA"/>
</dbReference>
<name>A0A0C3RIQ3_9PORP</name>
<evidence type="ECO:0000259" key="6">
    <source>
        <dbReference type="PROSITE" id="PS50234"/>
    </source>
</evidence>
<evidence type="ECO:0000256" key="1">
    <source>
        <dbReference type="ARBA" id="ARBA00022475"/>
    </source>
</evidence>
<dbReference type="PANTHER" id="PTHR22550:SF5">
    <property type="entry name" value="LEUCINE ZIPPER PROTEIN 4"/>
    <property type="match status" value="1"/>
</dbReference>
<dbReference type="Pfam" id="PF07584">
    <property type="entry name" value="BatA"/>
    <property type="match status" value="1"/>
</dbReference>
<evidence type="ECO:0000313" key="9">
    <source>
        <dbReference type="Proteomes" id="UP000031937"/>
    </source>
</evidence>
<evidence type="ECO:0000256" key="4">
    <source>
        <dbReference type="ARBA" id="ARBA00023136"/>
    </source>
</evidence>
<gene>
    <name evidence="8" type="ORF">BA92_01000</name>
    <name evidence="7" type="ORF">IE90_14315</name>
</gene>
<dbReference type="InterPro" id="IPR036465">
    <property type="entry name" value="vWFA_dom_sf"/>
</dbReference>
<comment type="caution">
    <text evidence="8">The sequence shown here is derived from an EMBL/GenBank/DDBJ whole genome shotgun (WGS) entry which is preliminary data.</text>
</comment>
<dbReference type="EMBL" id="JPIU01000023">
    <property type="protein sequence ID" value="KIO47381.1"/>
    <property type="molecule type" value="Genomic_DNA"/>
</dbReference>
<proteinExistence type="predicted"/>
<keyword evidence="1" id="KW-1003">Cell membrane</keyword>
<feature type="transmembrane region" description="Helical" evidence="5">
    <location>
        <begin position="304"/>
        <end position="325"/>
    </location>
</feature>
<evidence type="ECO:0000256" key="5">
    <source>
        <dbReference type="SAM" id="Phobius"/>
    </source>
</evidence>
<dbReference type="InterPro" id="IPR050768">
    <property type="entry name" value="UPF0353/GerABKA_families"/>
</dbReference>
<dbReference type="RefSeq" id="WP_041504511.1">
    <property type="nucleotide sequence ID" value="NZ_JPIT01000038.1"/>
</dbReference>
<evidence type="ECO:0000256" key="3">
    <source>
        <dbReference type="ARBA" id="ARBA00022989"/>
    </source>
</evidence>
<reference evidence="7 9" key="2">
    <citation type="submission" date="2014-07" db="EMBL/GenBank/DDBJ databases">
        <title>Porphyromonadaceae bacterium OUH 334697 = ATCC BAA-2682 = DSM 28341 draft genome.</title>
        <authorList>
            <person name="Sydenham T.V."/>
            <person name="Hasman H."/>
            <person name="Justesen U.S."/>
        </authorList>
    </citation>
    <scope>NUCLEOTIDE SEQUENCE [LARGE SCALE GENOMIC DNA]</scope>
    <source>
        <strain evidence="7 9">OUH 334697</strain>
    </source>
</reference>
<feature type="domain" description="VWFA" evidence="6">
    <location>
        <begin position="92"/>
        <end position="284"/>
    </location>
</feature>
<dbReference type="Proteomes" id="UP000031980">
    <property type="component" value="Unassembled WGS sequence"/>
</dbReference>
<dbReference type="InterPro" id="IPR002035">
    <property type="entry name" value="VWF_A"/>
</dbReference>
<dbReference type="NCBIfam" id="TIGR02226">
    <property type="entry name" value="two_anch"/>
    <property type="match status" value="1"/>
</dbReference>